<evidence type="ECO:0000313" key="1">
    <source>
        <dbReference type="EMBL" id="PPU77146.1"/>
    </source>
</evidence>
<dbReference type="InterPro" id="IPR013087">
    <property type="entry name" value="Znf_C2H2_type"/>
</dbReference>
<dbReference type="EMBL" id="MDED01000010">
    <property type="protein sequence ID" value="PPU77146.1"/>
    <property type="molecule type" value="Genomic_DNA"/>
</dbReference>
<protein>
    <submittedName>
        <fullName evidence="1">Uncharacterized protein</fullName>
    </submittedName>
</protein>
<comment type="caution">
    <text evidence="1">The sequence shown here is derived from an EMBL/GenBank/DDBJ whole genome shotgun (WGS) entry which is preliminary data.</text>
</comment>
<dbReference type="PROSITE" id="PS00028">
    <property type="entry name" value="ZINC_FINGER_C2H2_1"/>
    <property type="match status" value="1"/>
</dbReference>
<sequence>MSALLLAGAPAVSHWMQSAPGHAAAQAMCRGGHLVAGLPLDWAYGPPRQPSGAADHALPHEAACEHCVLAALLLTPHDWTLHGAAPACPDSCSEAFALCAPRFAHSAAHRPRGPPVMA</sequence>
<proteinExistence type="predicted"/>
<evidence type="ECO:0000313" key="2">
    <source>
        <dbReference type="Proteomes" id="UP000239561"/>
    </source>
</evidence>
<dbReference type="Proteomes" id="UP000239561">
    <property type="component" value="Unassembled WGS sequence"/>
</dbReference>
<dbReference type="AlphaFoldDB" id="A0A2S7DTN2"/>
<reference evidence="1 2" key="1">
    <citation type="submission" date="2016-08" db="EMBL/GenBank/DDBJ databases">
        <authorList>
            <person name="Seilhamer J.J."/>
        </authorList>
    </citation>
    <scope>NUCLEOTIDE SEQUENCE [LARGE SCALE GENOMIC DNA]</scope>
    <source>
        <strain evidence="1 2">CFBP2542</strain>
    </source>
</reference>
<name>A0A2S7DTN2_9XANT</name>
<accession>A0A2S7DTN2</accession>
<gene>
    <name evidence="1" type="ORF">XcuCFBP2542_07435</name>
</gene>
<organism evidence="1 2">
    <name type="scientific">Xanthomonas cucurbitae</name>
    <dbReference type="NCBI Taxonomy" id="56453"/>
    <lineage>
        <taxon>Bacteria</taxon>
        <taxon>Pseudomonadati</taxon>
        <taxon>Pseudomonadota</taxon>
        <taxon>Gammaproteobacteria</taxon>
        <taxon>Lysobacterales</taxon>
        <taxon>Lysobacteraceae</taxon>
        <taxon>Xanthomonas</taxon>
    </lineage>
</organism>